<dbReference type="Proteomes" id="UP000704712">
    <property type="component" value="Unassembled WGS sequence"/>
</dbReference>
<evidence type="ECO:0000313" key="2">
    <source>
        <dbReference type="EMBL" id="KAF4130860.1"/>
    </source>
</evidence>
<protein>
    <submittedName>
        <fullName evidence="2">Uncharacterized protein</fullName>
    </submittedName>
</protein>
<feature type="compositionally biased region" description="Basic and acidic residues" evidence="1">
    <location>
        <begin position="33"/>
        <end position="65"/>
    </location>
</feature>
<evidence type="ECO:0000256" key="1">
    <source>
        <dbReference type="SAM" id="MobiDB-lite"/>
    </source>
</evidence>
<accession>A0A8S9TQU5</accession>
<feature type="non-terminal residue" evidence="2">
    <location>
        <position position="1"/>
    </location>
</feature>
<gene>
    <name evidence="2" type="ORF">GN958_ATG19865</name>
</gene>
<sequence length="94" mass="11422">VLMPARTNRKNLQKRRKRRLFAAITAEIQASEEAQRTPEQDELEKMRNEEERQRTHQKWHKEVEKSNAAFKKKRKVLAQRRQLILSLRQQMTDQ</sequence>
<proteinExistence type="predicted"/>
<reference evidence="2" key="1">
    <citation type="submission" date="2020-03" db="EMBL/GenBank/DDBJ databases">
        <title>Hybrid Assembly of Korean Phytophthora infestans isolates.</title>
        <authorList>
            <person name="Prokchorchik M."/>
            <person name="Lee Y."/>
            <person name="Seo J."/>
            <person name="Cho J.-H."/>
            <person name="Park Y.-E."/>
            <person name="Jang D.-C."/>
            <person name="Im J.-S."/>
            <person name="Choi J.-G."/>
            <person name="Park H.-J."/>
            <person name="Lee G.-B."/>
            <person name="Lee Y.-G."/>
            <person name="Hong S.-Y."/>
            <person name="Cho K."/>
            <person name="Sohn K.H."/>
        </authorList>
    </citation>
    <scope>NUCLEOTIDE SEQUENCE</scope>
    <source>
        <strain evidence="2">KR_2_A2</strain>
    </source>
</reference>
<dbReference type="EMBL" id="JAACNO010002776">
    <property type="protein sequence ID" value="KAF4130860.1"/>
    <property type="molecule type" value="Genomic_DNA"/>
</dbReference>
<feature type="region of interest" description="Disordered" evidence="1">
    <location>
        <begin position="31"/>
        <end position="73"/>
    </location>
</feature>
<dbReference type="AlphaFoldDB" id="A0A8S9TQU5"/>
<name>A0A8S9TQU5_PHYIN</name>
<organism evidence="2 3">
    <name type="scientific">Phytophthora infestans</name>
    <name type="common">Potato late blight agent</name>
    <name type="synonym">Botrytis infestans</name>
    <dbReference type="NCBI Taxonomy" id="4787"/>
    <lineage>
        <taxon>Eukaryota</taxon>
        <taxon>Sar</taxon>
        <taxon>Stramenopiles</taxon>
        <taxon>Oomycota</taxon>
        <taxon>Peronosporomycetes</taxon>
        <taxon>Peronosporales</taxon>
        <taxon>Peronosporaceae</taxon>
        <taxon>Phytophthora</taxon>
    </lineage>
</organism>
<comment type="caution">
    <text evidence="2">The sequence shown here is derived from an EMBL/GenBank/DDBJ whole genome shotgun (WGS) entry which is preliminary data.</text>
</comment>
<evidence type="ECO:0000313" key="3">
    <source>
        <dbReference type="Proteomes" id="UP000704712"/>
    </source>
</evidence>